<evidence type="ECO:0008006" key="4">
    <source>
        <dbReference type="Google" id="ProtNLM"/>
    </source>
</evidence>
<reference evidence="2" key="2">
    <citation type="submission" date="2023-01" db="EMBL/GenBank/DDBJ databases">
        <authorList>
            <person name="Sun Q."/>
            <person name="Evtushenko L."/>
        </authorList>
    </citation>
    <scope>NUCLEOTIDE SEQUENCE</scope>
    <source>
        <strain evidence="2">VKM B-2935</strain>
    </source>
</reference>
<dbReference type="PIRSF" id="PIRSF029171">
    <property type="entry name" value="Esterase_LipA"/>
    <property type="match status" value="1"/>
</dbReference>
<dbReference type="Gene3D" id="3.40.50.1820">
    <property type="entry name" value="alpha/beta hydrolase"/>
    <property type="match status" value="2"/>
</dbReference>
<feature type="chain" id="PRO_5040827028" description="Lipase" evidence="1">
    <location>
        <begin position="29"/>
        <end position="409"/>
    </location>
</feature>
<gene>
    <name evidence="2" type="ORF">GCM10017655_25650</name>
</gene>
<evidence type="ECO:0000313" key="3">
    <source>
        <dbReference type="Proteomes" id="UP001143328"/>
    </source>
</evidence>
<comment type="caution">
    <text evidence="2">The sequence shown here is derived from an EMBL/GenBank/DDBJ whole genome shotgun (WGS) entry which is preliminary data.</text>
</comment>
<dbReference type="PANTHER" id="PTHR34853:SF1">
    <property type="entry name" value="LIPASE 5"/>
    <property type="match status" value="1"/>
</dbReference>
<feature type="signal peptide" evidence="1">
    <location>
        <begin position="1"/>
        <end position="28"/>
    </location>
</feature>
<sequence length="409" mass="42677">MVFQTRRLHLIAASTLAVLAGCAQLDSAAPAAITQGPAGDAFYTPPTLAAGHHGDLIWARPLTTQAALPSAAQNWLVLYRSTDVAGQPVAVSGTVAIPSGTPPAGGWPVLSWTHGTTGIADLCAPSRNRPDYPARDYINLMSASLDQWLQRGYAVVQTDYQGLGTPGTHPYLVGDSEARGAIDMVLAARQLTPGLSKNWLVMGHSQGGQAAIYTAARAPDYGQGLNLKGAIAIAPASHLSTLVAYSQAHPDMNANGFGALMTVGIGAGAPGLNTTAMLTAEGKKRIQLVEERCVVGLSAPDAWSLKTSELVNANADYAAFNGALATLADTENTRPQVPLLVLQADNDEVVPAHLTAKMVARFKTLGVDVDARNYKVGDKGTARTYHQATVPTAMGDAMEWAQGRLPAGK</sequence>
<dbReference type="AlphaFoldDB" id="A0A9W6NFZ2"/>
<dbReference type="InterPro" id="IPR029058">
    <property type="entry name" value="AB_hydrolase_fold"/>
</dbReference>
<accession>A0A9W6NFZ2</accession>
<organism evidence="2 3">
    <name type="scientific">Pseudomonas turukhanskensis</name>
    <dbReference type="NCBI Taxonomy" id="1806536"/>
    <lineage>
        <taxon>Bacteria</taxon>
        <taxon>Pseudomonadati</taxon>
        <taxon>Pseudomonadota</taxon>
        <taxon>Gammaproteobacteria</taxon>
        <taxon>Pseudomonadales</taxon>
        <taxon>Pseudomonadaceae</taxon>
        <taxon>Pseudomonas</taxon>
    </lineage>
</organism>
<keyword evidence="1" id="KW-0732">Signal</keyword>
<dbReference type="RefSeq" id="WP_271195691.1">
    <property type="nucleotide sequence ID" value="NZ_BSFN01000006.1"/>
</dbReference>
<dbReference type="SUPFAM" id="SSF53474">
    <property type="entry name" value="alpha/beta-Hydrolases"/>
    <property type="match status" value="1"/>
</dbReference>
<dbReference type="Proteomes" id="UP001143328">
    <property type="component" value="Unassembled WGS sequence"/>
</dbReference>
<keyword evidence="3" id="KW-1185">Reference proteome</keyword>
<dbReference type="Pfam" id="PF03583">
    <property type="entry name" value="LIP"/>
    <property type="match status" value="1"/>
</dbReference>
<evidence type="ECO:0000313" key="2">
    <source>
        <dbReference type="EMBL" id="GLK89503.1"/>
    </source>
</evidence>
<reference evidence="2" key="1">
    <citation type="journal article" date="2014" name="Int. J. Syst. Evol. Microbiol.">
        <title>Complete genome sequence of Corynebacterium casei LMG S-19264T (=DSM 44701T), isolated from a smear-ripened cheese.</title>
        <authorList>
            <consortium name="US DOE Joint Genome Institute (JGI-PGF)"/>
            <person name="Walter F."/>
            <person name="Albersmeier A."/>
            <person name="Kalinowski J."/>
            <person name="Ruckert C."/>
        </authorList>
    </citation>
    <scope>NUCLEOTIDE SEQUENCE</scope>
    <source>
        <strain evidence="2">VKM B-2935</strain>
    </source>
</reference>
<dbReference type="GO" id="GO:0016042">
    <property type="term" value="P:lipid catabolic process"/>
    <property type="evidence" value="ECO:0007669"/>
    <property type="project" value="InterPro"/>
</dbReference>
<dbReference type="GO" id="GO:0004806">
    <property type="term" value="F:triacylglycerol lipase activity"/>
    <property type="evidence" value="ECO:0007669"/>
    <property type="project" value="InterPro"/>
</dbReference>
<name>A0A9W6NFZ2_9PSED</name>
<dbReference type="PANTHER" id="PTHR34853">
    <property type="match status" value="1"/>
</dbReference>
<protein>
    <recommendedName>
        <fullName evidence="4">Lipase</fullName>
    </recommendedName>
</protein>
<dbReference type="InterPro" id="IPR005152">
    <property type="entry name" value="Lipase_secreted"/>
</dbReference>
<evidence type="ECO:0000256" key="1">
    <source>
        <dbReference type="SAM" id="SignalP"/>
    </source>
</evidence>
<dbReference type="PROSITE" id="PS51257">
    <property type="entry name" value="PROKAR_LIPOPROTEIN"/>
    <property type="match status" value="1"/>
</dbReference>
<proteinExistence type="predicted"/>
<dbReference type="EMBL" id="BSFN01000006">
    <property type="protein sequence ID" value="GLK89503.1"/>
    <property type="molecule type" value="Genomic_DNA"/>
</dbReference>